<feature type="compositionally biased region" description="Pro residues" evidence="1">
    <location>
        <begin position="77"/>
        <end position="90"/>
    </location>
</feature>
<evidence type="ECO:0000313" key="3">
    <source>
        <dbReference type="Proteomes" id="UP001266305"/>
    </source>
</evidence>
<keyword evidence="3" id="KW-1185">Reference proteome</keyword>
<comment type="caution">
    <text evidence="2">The sequence shown here is derived from an EMBL/GenBank/DDBJ whole genome shotgun (WGS) entry which is preliminary data.</text>
</comment>
<dbReference type="EMBL" id="JASSZA010000001">
    <property type="protein sequence ID" value="KAK2121045.1"/>
    <property type="molecule type" value="Genomic_DNA"/>
</dbReference>
<protein>
    <submittedName>
        <fullName evidence="2">Uncharacterized protein</fullName>
    </submittedName>
</protein>
<sequence length="127" mass="13295">MCLGQPTGRLRSGLGSEKGAEGWGWGQAPDSHPGPGSCPGPPKTAESPPAVLTLQKRPVPRTTLRATYQNPPSNAVPRPPRARPPTPPHWAPALRSSEAGIGRAGLSFHFCGDHEGEDRARLAVGAQ</sequence>
<evidence type="ECO:0000313" key="2">
    <source>
        <dbReference type="EMBL" id="KAK2121045.1"/>
    </source>
</evidence>
<gene>
    <name evidence="2" type="ORF">P7K49_002431</name>
</gene>
<name>A0ABQ9WHW1_SAGOE</name>
<reference evidence="2 3" key="1">
    <citation type="submission" date="2023-05" db="EMBL/GenBank/DDBJ databases">
        <title>B98-5 Cell Line De Novo Hybrid Assembly: An Optical Mapping Approach.</title>
        <authorList>
            <person name="Kananen K."/>
            <person name="Auerbach J.A."/>
            <person name="Kautto E."/>
            <person name="Blachly J.S."/>
        </authorList>
    </citation>
    <scope>NUCLEOTIDE SEQUENCE [LARGE SCALE GENOMIC DNA]</scope>
    <source>
        <strain evidence="2">B95-8</strain>
        <tissue evidence="2">Cell line</tissue>
    </source>
</reference>
<feature type="region of interest" description="Disordered" evidence="1">
    <location>
        <begin position="1"/>
        <end position="98"/>
    </location>
</feature>
<proteinExistence type="predicted"/>
<accession>A0ABQ9WHW1</accession>
<organism evidence="2 3">
    <name type="scientific">Saguinus oedipus</name>
    <name type="common">Cotton-top tamarin</name>
    <name type="synonym">Oedipomidas oedipus</name>
    <dbReference type="NCBI Taxonomy" id="9490"/>
    <lineage>
        <taxon>Eukaryota</taxon>
        <taxon>Metazoa</taxon>
        <taxon>Chordata</taxon>
        <taxon>Craniata</taxon>
        <taxon>Vertebrata</taxon>
        <taxon>Euteleostomi</taxon>
        <taxon>Mammalia</taxon>
        <taxon>Eutheria</taxon>
        <taxon>Euarchontoglires</taxon>
        <taxon>Primates</taxon>
        <taxon>Haplorrhini</taxon>
        <taxon>Platyrrhini</taxon>
        <taxon>Cebidae</taxon>
        <taxon>Callitrichinae</taxon>
        <taxon>Saguinus</taxon>
    </lineage>
</organism>
<evidence type="ECO:0000256" key="1">
    <source>
        <dbReference type="SAM" id="MobiDB-lite"/>
    </source>
</evidence>
<dbReference type="Proteomes" id="UP001266305">
    <property type="component" value="Unassembled WGS sequence"/>
</dbReference>